<feature type="region of interest" description="Disordered" evidence="1">
    <location>
        <begin position="70"/>
        <end position="90"/>
    </location>
</feature>
<name>A0A6A4HI20_9AGAR</name>
<evidence type="ECO:0000313" key="2">
    <source>
        <dbReference type="EMBL" id="KAE9396744.1"/>
    </source>
</evidence>
<organism evidence="2 3">
    <name type="scientific">Gymnopus androsaceus JB14</name>
    <dbReference type="NCBI Taxonomy" id="1447944"/>
    <lineage>
        <taxon>Eukaryota</taxon>
        <taxon>Fungi</taxon>
        <taxon>Dikarya</taxon>
        <taxon>Basidiomycota</taxon>
        <taxon>Agaricomycotina</taxon>
        <taxon>Agaricomycetes</taxon>
        <taxon>Agaricomycetidae</taxon>
        <taxon>Agaricales</taxon>
        <taxon>Marasmiineae</taxon>
        <taxon>Omphalotaceae</taxon>
        <taxon>Gymnopus</taxon>
    </lineage>
</organism>
<feature type="compositionally biased region" description="Polar residues" evidence="1">
    <location>
        <begin position="19"/>
        <end position="36"/>
    </location>
</feature>
<dbReference type="EMBL" id="ML769508">
    <property type="protein sequence ID" value="KAE9396744.1"/>
    <property type="molecule type" value="Genomic_DNA"/>
</dbReference>
<feature type="region of interest" description="Disordered" evidence="1">
    <location>
        <begin position="1"/>
        <end position="36"/>
    </location>
</feature>
<feature type="compositionally biased region" description="Polar residues" evidence="1">
    <location>
        <begin position="1"/>
        <end position="10"/>
    </location>
</feature>
<sequence length="213" mass="23795">MDFLLPSSNPIPLAEAQARRQSQYKSRVSSGSSPARTISAILAADSQKGILRNRFKERCLEQAGKARAKARAASARSHRSSDGFDQVMNDDTEETDDDIMESELYHRLMLNQAHQQRQALRRSYYAQVGSSFDPDTEDVTAWEQEVNASDSAAATSRTTEMSPEELEQAELEAYAEECERQAALADFESIPFDELFALDDAELRELMMSNAGE</sequence>
<proteinExistence type="predicted"/>
<keyword evidence="3" id="KW-1185">Reference proteome</keyword>
<protein>
    <submittedName>
        <fullName evidence="2">Uncharacterized protein</fullName>
    </submittedName>
</protein>
<accession>A0A6A4HI20</accession>
<gene>
    <name evidence="2" type="ORF">BT96DRAFT_941419</name>
</gene>
<dbReference type="OrthoDB" id="3268127at2759"/>
<dbReference type="AlphaFoldDB" id="A0A6A4HI20"/>
<evidence type="ECO:0000256" key="1">
    <source>
        <dbReference type="SAM" id="MobiDB-lite"/>
    </source>
</evidence>
<reference evidence="2" key="1">
    <citation type="journal article" date="2019" name="Environ. Microbiol.">
        <title>Fungal ecological strategies reflected in gene transcription - a case study of two litter decomposers.</title>
        <authorList>
            <person name="Barbi F."/>
            <person name="Kohler A."/>
            <person name="Barry K."/>
            <person name="Baskaran P."/>
            <person name="Daum C."/>
            <person name="Fauchery L."/>
            <person name="Ihrmark K."/>
            <person name="Kuo A."/>
            <person name="LaButti K."/>
            <person name="Lipzen A."/>
            <person name="Morin E."/>
            <person name="Grigoriev I.V."/>
            <person name="Henrissat B."/>
            <person name="Lindahl B."/>
            <person name="Martin F."/>
        </authorList>
    </citation>
    <scope>NUCLEOTIDE SEQUENCE</scope>
    <source>
        <strain evidence="2">JB14</strain>
    </source>
</reference>
<evidence type="ECO:0000313" key="3">
    <source>
        <dbReference type="Proteomes" id="UP000799118"/>
    </source>
</evidence>
<dbReference type="Proteomes" id="UP000799118">
    <property type="component" value="Unassembled WGS sequence"/>
</dbReference>